<evidence type="ECO:0000313" key="2">
    <source>
        <dbReference type="Proteomes" id="UP001060215"/>
    </source>
</evidence>
<evidence type="ECO:0000313" key="1">
    <source>
        <dbReference type="EMBL" id="KAI7999549.1"/>
    </source>
</evidence>
<keyword evidence="2" id="KW-1185">Reference proteome</keyword>
<proteinExistence type="predicted"/>
<dbReference type="Proteomes" id="UP001060215">
    <property type="component" value="Chromosome 8"/>
</dbReference>
<protein>
    <submittedName>
        <fullName evidence="1">Helicase-like transcription factor CHR28</fullName>
    </submittedName>
</protein>
<name>A0ACC0GF07_9ERIC</name>
<sequence>MLMAADMSNLWSFTDLPVGDGDIDLSIDLQSLWEILEDSSDPVQNSPEDFSVGKQHQGKSASDVGNDERSLLQMQLPDSERTSSFGAELAGSVTFSSSYNSEASDSKAGVSEGSFESVGKQDASARTNSPMHSCSGSLTDWMLPISGHDSLSAGSNGVIQNVSFYSEDDSKETQYEIPNCSATFSFPAGDANQGSDFIETFNSGHLKGEAEFQFGCLEGGANSQYGSHSPLLEKSDIDFGDMMDMDIPLDWSLHDSLSLQFMYNNEAVAKLKDELEYLPTQAAHINGVMMSEVEVGNVGGELLGLSMTGDPNVNALNVKCEGDKLISRTGGNSFTKTDGRFIIDKTMSQPLPCTLSNVSSQKKMAHLKGERNDGLVAFSWTSPSVGNGFNADNHPRQLLPPILPSNSKKELLIHTNDEKEDQYLSSKRARHTLHNINKTASKYPNPVADGHYVKASEQPCMPQSISMRKQLGCTKDERESKLIQPKSLDTHLSKVSCKTIHSNAMVNSSQDDDDSDLCILEDISEPSRSNLSSMNRNSLVSSQHPTIIDPPNHMGMGVVRRRANDERLIFRVALQDLSQPKTEAIPPDGLLAVPLLRHQRIALSWMVLKETASLHCSGGILADDQGLGKTISTIALILKERAPSSRPCPDNLKQNEMETLNLDEDDDCVSELDQSKQDVESCQVVSNGTPIKRTDTYVQAKSRPAAGTLVVCPTSVLRQWADELHNKVTSKANLSVLVYHGSNRTKDPFELAKHDVVLTTYSIVSMEVPKQPLVDKDDDETGRQEARIVTPMGLSSSRKRKYPPSSDKRSLKDKKGMENALLESAARPLARVGWFRVVLDEAQSIKNHRTQVARACWGLRAKRRWCLSGTPIQNAVDDLYSYFRFLRYDPYAVYKSFCSTIKFPINRNPKNGYKKLQAVLKTIMLRRTKGTLLDGEPIINLPPKSVELKKVEFTKEERDFYRRLEADSRAQFAEYAAAGTVKQNYVNILLMLLRLRQACDHPLLVRGYDSSSAWKSSVEMAKKLPQEKQVDLLNCLEASLAICSICNDPPEDAVVSTCGHVFCNQCICEHLTGDDNQCPATNCKARLSLLSVFSRATLKCLLSEQQPGEDGTPDCGSSEVSVKIEPGSWSHSFDSSKIKAALEVLQSLSKPSHRIPRITTLKSIDETATCPENSSDSLSKGLEQDMLDKINSDLEKGRNDSIKVAGEKAIVFSQWTRMLDLLEDCLKKSSIQYRRLDGTMSVLARDKAVKDFNTLPEVSVMIMSLKAASLGLNMVAACRVLLLDLWWNPTTEDQAIDRAHRIGQTRPVTVLRLTVKDTVEDRILALQQKKRVMVASAFGEDETGSRQTRLTVEDLNYLFMSN</sequence>
<dbReference type="EMBL" id="CM045765">
    <property type="protein sequence ID" value="KAI7999549.1"/>
    <property type="molecule type" value="Genomic_DNA"/>
</dbReference>
<reference evidence="1 2" key="1">
    <citation type="journal article" date="2022" name="Plant J.">
        <title>Chromosome-level genome of Camellia lanceoleosa provides a valuable resource for understanding genome evolution and self-incompatibility.</title>
        <authorList>
            <person name="Gong W."/>
            <person name="Xiao S."/>
            <person name="Wang L."/>
            <person name="Liao Z."/>
            <person name="Chang Y."/>
            <person name="Mo W."/>
            <person name="Hu G."/>
            <person name="Li W."/>
            <person name="Zhao G."/>
            <person name="Zhu H."/>
            <person name="Hu X."/>
            <person name="Ji K."/>
            <person name="Xiang X."/>
            <person name="Song Q."/>
            <person name="Yuan D."/>
            <person name="Jin S."/>
            <person name="Zhang L."/>
        </authorList>
    </citation>
    <scope>NUCLEOTIDE SEQUENCE [LARGE SCALE GENOMIC DNA]</scope>
    <source>
        <strain evidence="1">SQ_2022a</strain>
    </source>
</reference>
<organism evidence="1 2">
    <name type="scientific">Camellia lanceoleosa</name>
    <dbReference type="NCBI Taxonomy" id="1840588"/>
    <lineage>
        <taxon>Eukaryota</taxon>
        <taxon>Viridiplantae</taxon>
        <taxon>Streptophyta</taxon>
        <taxon>Embryophyta</taxon>
        <taxon>Tracheophyta</taxon>
        <taxon>Spermatophyta</taxon>
        <taxon>Magnoliopsida</taxon>
        <taxon>eudicotyledons</taxon>
        <taxon>Gunneridae</taxon>
        <taxon>Pentapetalae</taxon>
        <taxon>asterids</taxon>
        <taxon>Ericales</taxon>
        <taxon>Theaceae</taxon>
        <taxon>Camellia</taxon>
    </lineage>
</organism>
<accession>A0ACC0GF07</accession>
<comment type="caution">
    <text evidence="1">The sequence shown here is derived from an EMBL/GenBank/DDBJ whole genome shotgun (WGS) entry which is preliminary data.</text>
</comment>
<gene>
    <name evidence="1" type="ORF">LOK49_LG09G00638</name>
</gene>